<evidence type="ECO:0000313" key="3">
    <source>
        <dbReference type="Proteomes" id="UP000275846"/>
    </source>
</evidence>
<feature type="domain" description="PRORP" evidence="1">
    <location>
        <begin position="257"/>
        <end position="338"/>
    </location>
</feature>
<dbReference type="WBParaSite" id="SSLN_0000375901-mRNA-1">
    <property type="protein sequence ID" value="SSLN_0000375901-mRNA-1"/>
    <property type="gene ID" value="SSLN_0000375901"/>
</dbReference>
<name>A0A183SHE9_SCHSO</name>
<accession>A0A183SHE9</accession>
<proteinExistence type="predicted"/>
<dbReference type="Proteomes" id="UP000275846">
    <property type="component" value="Unassembled WGS sequence"/>
</dbReference>
<protein>
    <submittedName>
        <fullName evidence="4">PRORP domain-containing protein</fullName>
    </submittedName>
</protein>
<dbReference type="EMBL" id="UYSU01032605">
    <property type="protein sequence ID" value="VDL90032.1"/>
    <property type="molecule type" value="Genomic_DNA"/>
</dbReference>
<dbReference type="Gene3D" id="3.40.50.11980">
    <property type="match status" value="1"/>
</dbReference>
<dbReference type="STRING" id="70667.A0A183SHE9"/>
<gene>
    <name evidence="2" type="ORF">SSLN_LOCUS3647</name>
</gene>
<dbReference type="Pfam" id="PF16953">
    <property type="entry name" value="PRORP"/>
    <property type="match status" value="1"/>
</dbReference>
<evidence type="ECO:0000259" key="1">
    <source>
        <dbReference type="Pfam" id="PF16953"/>
    </source>
</evidence>
<keyword evidence="3" id="KW-1185">Reference proteome</keyword>
<dbReference type="OrthoDB" id="46913at2759"/>
<dbReference type="AlphaFoldDB" id="A0A183SHE9"/>
<reference evidence="2 3" key="2">
    <citation type="submission" date="2018-11" db="EMBL/GenBank/DDBJ databases">
        <authorList>
            <consortium name="Pathogen Informatics"/>
        </authorList>
    </citation>
    <scope>NUCLEOTIDE SEQUENCE [LARGE SCALE GENOMIC DNA]</scope>
    <source>
        <strain evidence="2 3">NST_G2</strain>
    </source>
</reference>
<organism evidence="4">
    <name type="scientific">Schistocephalus solidus</name>
    <name type="common">Tapeworm</name>
    <dbReference type="NCBI Taxonomy" id="70667"/>
    <lineage>
        <taxon>Eukaryota</taxon>
        <taxon>Metazoa</taxon>
        <taxon>Spiralia</taxon>
        <taxon>Lophotrochozoa</taxon>
        <taxon>Platyhelminthes</taxon>
        <taxon>Cestoda</taxon>
        <taxon>Eucestoda</taxon>
        <taxon>Diphyllobothriidea</taxon>
        <taxon>Diphyllobothriidae</taxon>
        <taxon>Schistocephalus</taxon>
    </lineage>
</organism>
<evidence type="ECO:0000313" key="4">
    <source>
        <dbReference type="WBParaSite" id="SSLN_0000375901-mRNA-1"/>
    </source>
</evidence>
<sequence>MLTHFDFKQFKSDFRHLDSRLINLDDVFIEKSKLEDAMTHSGRFSEFKPLYYNFCSGLSPQEAVVFSADIVSCLCLTPLYKESFFYLDLAIKNGMPLGQFLCILVGAAKYAPYVEVFETIDLFHTHGLQPSNDFYLAFVNRVDIDRSVSAMHYMERLLDKLSVHEWIISSSIITGVKRFFERLTCGNCHYRLAKYRISDDEISSLTEGFYKSVVLALQRLHGEHHLNHFCLVGKQRGIVNNKKFWNAIKQLGNRTGITVRSFVTSHKSNDDAFMIYLALWSGPSCYIISNDEFRQHRFTLGPKLGEQLSKWQAARQITLHPGKPIVLCHWLAISMCLHARFQAAGAELNLLHSVLRPG</sequence>
<evidence type="ECO:0000313" key="2">
    <source>
        <dbReference type="EMBL" id="VDL90032.1"/>
    </source>
</evidence>
<dbReference type="InterPro" id="IPR031595">
    <property type="entry name" value="PRORP_C"/>
</dbReference>
<reference evidence="4" key="1">
    <citation type="submission" date="2016-06" db="UniProtKB">
        <authorList>
            <consortium name="WormBaseParasite"/>
        </authorList>
    </citation>
    <scope>IDENTIFICATION</scope>
</reference>